<dbReference type="AlphaFoldDB" id="A0A1F6F0X8"/>
<reference evidence="2 3" key="1">
    <citation type="journal article" date="2016" name="Nat. Commun.">
        <title>Thousands of microbial genomes shed light on interconnected biogeochemical processes in an aquifer system.</title>
        <authorList>
            <person name="Anantharaman K."/>
            <person name="Brown C.T."/>
            <person name="Hug L.A."/>
            <person name="Sharon I."/>
            <person name="Castelle C.J."/>
            <person name="Probst A.J."/>
            <person name="Thomas B.C."/>
            <person name="Singh A."/>
            <person name="Wilkins M.J."/>
            <person name="Karaoz U."/>
            <person name="Brodie E.L."/>
            <person name="Williams K.H."/>
            <person name="Hubbard S.S."/>
            <person name="Banfield J.F."/>
        </authorList>
    </citation>
    <scope>NUCLEOTIDE SEQUENCE [LARGE SCALE GENOMIC DNA]</scope>
</reference>
<accession>A0A1F6F0X8</accession>
<feature type="transmembrane region" description="Helical" evidence="1">
    <location>
        <begin position="7"/>
        <end position="26"/>
    </location>
</feature>
<keyword evidence="1" id="KW-0812">Transmembrane</keyword>
<protein>
    <submittedName>
        <fullName evidence="2">Uncharacterized protein</fullName>
    </submittedName>
</protein>
<name>A0A1F6F0X8_9BACT</name>
<evidence type="ECO:0000313" key="3">
    <source>
        <dbReference type="Proteomes" id="UP000177372"/>
    </source>
</evidence>
<feature type="transmembrane region" description="Helical" evidence="1">
    <location>
        <begin position="46"/>
        <end position="68"/>
    </location>
</feature>
<keyword evidence="1" id="KW-1133">Transmembrane helix</keyword>
<keyword evidence="1" id="KW-0472">Membrane</keyword>
<organism evidence="2 3">
    <name type="scientific">Candidatus Kaiserbacteria bacterium RIFCSPLOWO2_01_FULL_54_13</name>
    <dbReference type="NCBI Taxonomy" id="1798512"/>
    <lineage>
        <taxon>Bacteria</taxon>
        <taxon>Candidatus Kaiseribacteriota</taxon>
    </lineage>
</organism>
<proteinExistence type="predicted"/>
<evidence type="ECO:0000313" key="2">
    <source>
        <dbReference type="EMBL" id="OGG79520.1"/>
    </source>
</evidence>
<dbReference type="EMBL" id="MFLZ01000025">
    <property type="protein sequence ID" value="OGG79520.1"/>
    <property type="molecule type" value="Genomic_DNA"/>
</dbReference>
<gene>
    <name evidence="2" type="ORF">A3A39_03900</name>
</gene>
<comment type="caution">
    <text evidence="2">The sequence shown here is derived from an EMBL/GenBank/DDBJ whole genome shotgun (WGS) entry which is preliminary data.</text>
</comment>
<dbReference type="Proteomes" id="UP000177372">
    <property type="component" value="Unassembled WGS sequence"/>
</dbReference>
<evidence type="ECO:0000256" key="1">
    <source>
        <dbReference type="SAM" id="Phobius"/>
    </source>
</evidence>
<sequence length="85" mass="9868">MTPTQWKVVVIVGALMALTIPGGMFVMGCYMVEIAFTEFEVGHPMFYRYIVFAMFWIVLSTFVTDWMLRDSIQLWCNISSRTGRK</sequence>
<dbReference type="PROSITE" id="PS51257">
    <property type="entry name" value="PROKAR_LIPOPROTEIN"/>
    <property type="match status" value="1"/>
</dbReference>